<dbReference type="InterPro" id="IPR018253">
    <property type="entry name" value="DnaJ_domain_CS"/>
</dbReference>
<dbReference type="Gene3D" id="1.10.287.110">
    <property type="entry name" value="DnaJ domain"/>
    <property type="match status" value="1"/>
</dbReference>
<dbReference type="CDD" id="cd06257">
    <property type="entry name" value="DnaJ"/>
    <property type="match status" value="1"/>
</dbReference>
<feature type="compositionally biased region" description="Low complexity" evidence="2">
    <location>
        <begin position="279"/>
        <end position="292"/>
    </location>
</feature>
<dbReference type="Pfam" id="PF00226">
    <property type="entry name" value="DnaJ"/>
    <property type="match status" value="1"/>
</dbReference>
<organism evidence="4 5">
    <name type="scientific">Anaeramoeba flamelloides</name>
    <dbReference type="NCBI Taxonomy" id="1746091"/>
    <lineage>
        <taxon>Eukaryota</taxon>
        <taxon>Metamonada</taxon>
        <taxon>Anaeramoebidae</taxon>
        <taxon>Anaeramoeba</taxon>
    </lineage>
</organism>
<dbReference type="SUPFAM" id="SSF49493">
    <property type="entry name" value="HSP40/DnaJ peptide-binding domain"/>
    <property type="match status" value="2"/>
</dbReference>
<evidence type="ECO:0000313" key="4">
    <source>
        <dbReference type="EMBL" id="KAJ6253542.1"/>
    </source>
</evidence>
<feature type="region of interest" description="Disordered" evidence="2">
    <location>
        <begin position="87"/>
        <end position="112"/>
    </location>
</feature>
<dbReference type="InterPro" id="IPR001623">
    <property type="entry name" value="DnaJ_domain"/>
</dbReference>
<feature type="compositionally biased region" description="Basic residues" evidence="2">
    <location>
        <begin position="146"/>
        <end position="167"/>
    </location>
</feature>
<evidence type="ECO:0000259" key="3">
    <source>
        <dbReference type="PROSITE" id="PS50076"/>
    </source>
</evidence>
<dbReference type="PANTHER" id="PTHR24078:SF553">
    <property type="entry name" value="DNAJ HOMOLOG SUBFAMILY B MEMBER 5"/>
    <property type="match status" value="1"/>
</dbReference>
<feature type="domain" description="J" evidence="3">
    <location>
        <begin position="2"/>
        <end position="69"/>
    </location>
</feature>
<dbReference type="PANTHER" id="PTHR24078">
    <property type="entry name" value="DNAJ HOMOLOG SUBFAMILY C MEMBER"/>
    <property type="match status" value="1"/>
</dbReference>
<dbReference type="EMBL" id="JAOAOG010000028">
    <property type="protein sequence ID" value="KAJ6253542.1"/>
    <property type="molecule type" value="Genomic_DNA"/>
</dbReference>
<sequence length="499" mass="58516">MNHYDLLGVPITATSKQIKTAYKRLAITNHPDKVPKEKQNEAVTKFKKLNKAYQTLTNPNSRYEYDEKLGKKNLLQRCQSYKYPKQQYPSTTKIFRSKSKESDLSNSQPSFSFNQRETTDLLNEVILTNKYAFFSSHNHNNSKANQKQKKQQKNVKKYKSNNKHNHKKNETNNHINSKNQNKKERKNQNKERERERERGMERGMEREREKDFEPKRNHKPKNNSKAATNQKNKNKPKNYSKTTNNHKKVQNNKNERPSNFSEFKTSNKRTPFKNQNHFSNNYPNSNSNSNSKSKTKPKSRKYRKKNQKNKQKLSPTIKICVLTLEEVYAGTNQICSFERKYFDPIGNLNFKKSIQIEFPIPKGIKEGHEFVFHNKGDKKKGFQPANLIIKISIEKHKFFLRKGDDLCLTQKISIVQSLTYFIFQITLLNQKILKLKFGYDGSVIKHGKELVIHDLGMPKENTNEEFGDLIITFHVEFPESLTKSQKELIISTLGNTSQK</sequence>
<dbReference type="PROSITE" id="PS50076">
    <property type="entry name" value="DNAJ_2"/>
    <property type="match status" value="1"/>
</dbReference>
<evidence type="ECO:0000256" key="2">
    <source>
        <dbReference type="SAM" id="MobiDB-lite"/>
    </source>
</evidence>
<accession>A0ABQ8Z9Y1</accession>
<evidence type="ECO:0000313" key="5">
    <source>
        <dbReference type="Proteomes" id="UP001150062"/>
    </source>
</evidence>
<evidence type="ECO:0000256" key="1">
    <source>
        <dbReference type="ARBA" id="ARBA00023186"/>
    </source>
</evidence>
<keyword evidence="5" id="KW-1185">Reference proteome</keyword>
<dbReference type="Pfam" id="PF01556">
    <property type="entry name" value="DnaJ_C"/>
    <property type="match status" value="1"/>
</dbReference>
<dbReference type="Gene3D" id="2.60.260.20">
    <property type="entry name" value="Urease metallochaperone UreE, N-terminal domain"/>
    <property type="match status" value="2"/>
</dbReference>
<dbReference type="SUPFAM" id="SSF46565">
    <property type="entry name" value="Chaperone J-domain"/>
    <property type="match status" value="1"/>
</dbReference>
<feature type="compositionally biased region" description="Basic and acidic residues" evidence="2">
    <location>
        <begin position="186"/>
        <end position="215"/>
    </location>
</feature>
<gene>
    <name evidence="4" type="ORF">M0813_12955</name>
</gene>
<feature type="region of interest" description="Disordered" evidence="2">
    <location>
        <begin position="137"/>
        <end position="311"/>
    </location>
</feature>
<dbReference type="PRINTS" id="PR00625">
    <property type="entry name" value="JDOMAIN"/>
</dbReference>
<reference evidence="4" key="1">
    <citation type="submission" date="2022-08" db="EMBL/GenBank/DDBJ databases">
        <title>Novel sulfate-reducing endosymbionts in the free-living metamonad Anaeramoeba.</title>
        <authorList>
            <person name="Jerlstrom-Hultqvist J."/>
            <person name="Cepicka I."/>
            <person name="Gallot-Lavallee L."/>
            <person name="Salas-Leiva D."/>
            <person name="Curtis B.A."/>
            <person name="Zahonova K."/>
            <person name="Pipaliya S."/>
            <person name="Dacks J."/>
            <person name="Roger A.J."/>
        </authorList>
    </citation>
    <scope>NUCLEOTIDE SEQUENCE</scope>
    <source>
        <strain evidence="4">Schooner1</strain>
    </source>
</reference>
<keyword evidence="1" id="KW-0143">Chaperone</keyword>
<dbReference type="SMART" id="SM00271">
    <property type="entry name" value="DnaJ"/>
    <property type="match status" value="1"/>
</dbReference>
<proteinExistence type="predicted"/>
<feature type="compositionally biased region" description="Basic residues" evidence="2">
    <location>
        <begin position="232"/>
        <end position="250"/>
    </location>
</feature>
<feature type="compositionally biased region" description="Basic residues" evidence="2">
    <location>
        <begin position="293"/>
        <end position="311"/>
    </location>
</feature>
<comment type="caution">
    <text evidence="4">The sequence shown here is derived from an EMBL/GenBank/DDBJ whole genome shotgun (WGS) entry which is preliminary data.</text>
</comment>
<dbReference type="CDD" id="cd10747">
    <property type="entry name" value="DnaJ_C"/>
    <property type="match status" value="1"/>
</dbReference>
<dbReference type="PROSITE" id="PS00636">
    <property type="entry name" value="DNAJ_1"/>
    <property type="match status" value="1"/>
</dbReference>
<dbReference type="Proteomes" id="UP001150062">
    <property type="component" value="Unassembled WGS sequence"/>
</dbReference>
<dbReference type="InterPro" id="IPR036869">
    <property type="entry name" value="J_dom_sf"/>
</dbReference>
<protein>
    <submittedName>
        <fullName evidence="4">DNAj</fullName>
    </submittedName>
</protein>
<dbReference type="InterPro" id="IPR002939">
    <property type="entry name" value="DnaJ_C"/>
</dbReference>
<dbReference type="InterPro" id="IPR051339">
    <property type="entry name" value="DnaJ_subfamily_B"/>
</dbReference>
<dbReference type="InterPro" id="IPR008971">
    <property type="entry name" value="HSP40/DnaJ_pept-bd"/>
</dbReference>
<name>A0ABQ8Z9Y1_9EUKA</name>